<feature type="domain" description="RNase III" evidence="5">
    <location>
        <begin position="14"/>
        <end position="132"/>
    </location>
</feature>
<evidence type="ECO:0000313" key="7">
    <source>
        <dbReference type="Proteomes" id="UP000294933"/>
    </source>
</evidence>
<dbReference type="OrthoDB" id="2392202at2759"/>
<keyword evidence="7" id="KW-1185">Reference proteome</keyword>
<dbReference type="GO" id="GO:0003723">
    <property type="term" value="F:RNA binding"/>
    <property type="evidence" value="ECO:0007669"/>
    <property type="project" value="UniProtKB-UniRule"/>
</dbReference>
<dbReference type="SUPFAM" id="SSF54768">
    <property type="entry name" value="dsRNA-binding domain-like"/>
    <property type="match status" value="1"/>
</dbReference>
<evidence type="ECO:0000256" key="3">
    <source>
        <dbReference type="SAM" id="MobiDB-lite"/>
    </source>
</evidence>
<dbReference type="GO" id="GO:0006396">
    <property type="term" value="P:RNA processing"/>
    <property type="evidence" value="ECO:0007669"/>
    <property type="project" value="InterPro"/>
</dbReference>
<dbReference type="Pfam" id="PF00035">
    <property type="entry name" value="dsrm"/>
    <property type="match status" value="1"/>
</dbReference>
<feature type="compositionally biased region" description="Pro residues" evidence="3">
    <location>
        <begin position="178"/>
        <end position="189"/>
    </location>
</feature>
<dbReference type="STRING" id="50990.A0A4Y7QMQ8"/>
<dbReference type="PROSITE" id="PS50137">
    <property type="entry name" value="DS_RBD"/>
    <property type="match status" value="1"/>
</dbReference>
<evidence type="ECO:0000259" key="4">
    <source>
        <dbReference type="PROSITE" id="PS50137"/>
    </source>
</evidence>
<dbReference type="PROSITE" id="PS50142">
    <property type="entry name" value="RNASE_3_2"/>
    <property type="match status" value="1"/>
</dbReference>
<dbReference type="Pfam" id="PF14622">
    <property type="entry name" value="Ribonucleas_3_3"/>
    <property type="match status" value="1"/>
</dbReference>
<dbReference type="Proteomes" id="UP000294933">
    <property type="component" value="Unassembled WGS sequence"/>
</dbReference>
<dbReference type="SMART" id="SM00535">
    <property type="entry name" value="RIBOc"/>
    <property type="match status" value="1"/>
</dbReference>
<dbReference type="EMBL" id="ML170158">
    <property type="protein sequence ID" value="TDL28200.1"/>
    <property type="molecule type" value="Genomic_DNA"/>
</dbReference>
<keyword evidence="1 2" id="KW-0694">RNA-binding</keyword>
<dbReference type="CDD" id="cd00593">
    <property type="entry name" value="RIBOc"/>
    <property type="match status" value="1"/>
</dbReference>
<name>A0A4Y7QMQ8_9AGAM</name>
<feature type="domain" description="DRBM" evidence="4">
    <location>
        <begin position="222"/>
        <end position="292"/>
    </location>
</feature>
<evidence type="ECO:0000256" key="1">
    <source>
        <dbReference type="ARBA" id="ARBA00022884"/>
    </source>
</evidence>
<feature type="region of interest" description="Disordered" evidence="3">
    <location>
        <begin position="150"/>
        <end position="194"/>
    </location>
</feature>
<evidence type="ECO:0000256" key="2">
    <source>
        <dbReference type="PROSITE-ProRule" id="PRU00266"/>
    </source>
</evidence>
<gene>
    <name evidence="6" type="ORF">BD410DRAFT_782169</name>
</gene>
<dbReference type="AlphaFoldDB" id="A0A4Y7QMQ8"/>
<dbReference type="SUPFAM" id="SSF69065">
    <property type="entry name" value="RNase III domain-like"/>
    <property type="match status" value="1"/>
</dbReference>
<organism evidence="6 7">
    <name type="scientific">Rickenella mellea</name>
    <dbReference type="NCBI Taxonomy" id="50990"/>
    <lineage>
        <taxon>Eukaryota</taxon>
        <taxon>Fungi</taxon>
        <taxon>Dikarya</taxon>
        <taxon>Basidiomycota</taxon>
        <taxon>Agaricomycotina</taxon>
        <taxon>Agaricomycetes</taxon>
        <taxon>Hymenochaetales</taxon>
        <taxon>Rickenellaceae</taxon>
        <taxon>Rickenella</taxon>
    </lineage>
</organism>
<dbReference type="SMART" id="SM00358">
    <property type="entry name" value="DSRM"/>
    <property type="match status" value="1"/>
</dbReference>
<dbReference type="InterPro" id="IPR000999">
    <property type="entry name" value="RNase_III_dom"/>
</dbReference>
<proteinExistence type="predicted"/>
<reference evidence="6 7" key="1">
    <citation type="submission" date="2018-06" db="EMBL/GenBank/DDBJ databases">
        <title>A transcriptomic atlas of mushroom development highlights an independent origin of complex multicellularity.</title>
        <authorList>
            <consortium name="DOE Joint Genome Institute"/>
            <person name="Krizsan K."/>
            <person name="Almasi E."/>
            <person name="Merenyi Z."/>
            <person name="Sahu N."/>
            <person name="Viragh M."/>
            <person name="Koszo T."/>
            <person name="Mondo S."/>
            <person name="Kiss B."/>
            <person name="Balint B."/>
            <person name="Kues U."/>
            <person name="Barry K."/>
            <person name="Hegedus J.C."/>
            <person name="Henrissat B."/>
            <person name="Johnson J."/>
            <person name="Lipzen A."/>
            <person name="Ohm R."/>
            <person name="Nagy I."/>
            <person name="Pangilinan J."/>
            <person name="Yan J."/>
            <person name="Xiong Y."/>
            <person name="Grigoriev I.V."/>
            <person name="Hibbett D.S."/>
            <person name="Nagy L.G."/>
        </authorList>
    </citation>
    <scope>NUCLEOTIDE SEQUENCE [LARGE SCALE GENOMIC DNA]</scope>
    <source>
        <strain evidence="6 7">SZMC22713</strain>
    </source>
</reference>
<dbReference type="InterPro" id="IPR014720">
    <property type="entry name" value="dsRBD_dom"/>
</dbReference>
<dbReference type="VEuPathDB" id="FungiDB:BD410DRAFT_782169"/>
<evidence type="ECO:0000259" key="5">
    <source>
        <dbReference type="PROSITE" id="PS50142"/>
    </source>
</evidence>
<protein>
    <submittedName>
        <fullName evidence="6">Uncharacterized protein</fullName>
    </submittedName>
</protein>
<accession>A0A4Y7QMQ8</accession>
<sequence length="297" mass="32191">MSSNSNNNFPVLPRINVAELVLEVFTHKSLRNGHSSNGQSSDNQRLAELGDKVLVLAVTNSLYKKTPIVKAADIPIERDKILSEENIAKWVNHYHLSKQLLYAPDLHDTINSPEELRTLLNAYIGAVFTQSGMGAITTWIGHLIGADTVAPSPTTDDEMDEHEPGQTPKRAKNEPSSPSVPLPPPPTPPAASALPPIILGYQQAQPTYPQPSYSQPVASTGNTVTYLPLFNQTCMQRKLNVEYNAEFSGPPHAGRWNIKCVVNGAIKGVGQGVSKQIAKEEAAKQAFFAMGFGPYSG</sequence>
<dbReference type="Gene3D" id="1.10.1520.10">
    <property type="entry name" value="Ribonuclease III domain"/>
    <property type="match status" value="1"/>
</dbReference>
<dbReference type="GO" id="GO:0004525">
    <property type="term" value="F:ribonuclease III activity"/>
    <property type="evidence" value="ECO:0007669"/>
    <property type="project" value="InterPro"/>
</dbReference>
<dbReference type="Gene3D" id="3.30.160.20">
    <property type="match status" value="1"/>
</dbReference>
<evidence type="ECO:0000313" key="6">
    <source>
        <dbReference type="EMBL" id="TDL28200.1"/>
    </source>
</evidence>
<dbReference type="InterPro" id="IPR036389">
    <property type="entry name" value="RNase_III_sf"/>
</dbReference>